<dbReference type="Pfam" id="PF24282">
    <property type="entry name" value="DUF7470"/>
    <property type="match status" value="1"/>
</dbReference>
<evidence type="ECO:0000313" key="2">
    <source>
        <dbReference type="EMBL" id="MCL9815816.1"/>
    </source>
</evidence>
<comment type="caution">
    <text evidence="2">The sequence shown here is derived from an EMBL/GenBank/DDBJ whole genome shotgun (WGS) entry which is preliminary data.</text>
</comment>
<dbReference type="RefSeq" id="WP_250582704.1">
    <property type="nucleotide sequence ID" value="NZ_JAKRVX010000001.1"/>
</dbReference>
<proteinExistence type="predicted"/>
<feature type="transmembrane region" description="Helical" evidence="1">
    <location>
        <begin position="7"/>
        <end position="25"/>
    </location>
</feature>
<sequence>MSAIKTLGYTGIGGIVLVIFGVALVSVQDPIIGAGLMLAFAGVALVARGIATSVMKLFGMA</sequence>
<reference evidence="2" key="1">
    <citation type="journal article" date="2022" name="Syst. Appl. Microbiol.">
        <title>Natronocalculus amylovorans gen. nov., sp. nov., and Natranaeroarchaeum aerophilus sp. nov., dominant culturable amylolytic natronoarchaea from hypersaline soda lakes in southwestern Siberia.</title>
        <authorList>
            <person name="Sorokin D.Y."/>
            <person name="Elcheninov A.G."/>
            <person name="Khizhniak T.V."/>
            <person name="Koenen M."/>
            <person name="Bale N.J."/>
            <person name="Damste J.S.S."/>
            <person name="Kublanov I.V."/>
        </authorList>
    </citation>
    <scope>NUCLEOTIDE SEQUENCE</scope>
    <source>
        <strain evidence="2">AArc-St2</strain>
    </source>
</reference>
<reference evidence="2" key="2">
    <citation type="submission" date="2022-02" db="EMBL/GenBank/DDBJ databases">
        <authorList>
            <person name="Elcheninov A.G."/>
            <person name="Sorokin D.Y."/>
            <person name="Kublanov I.V."/>
        </authorList>
    </citation>
    <scope>NUCLEOTIDE SEQUENCE</scope>
    <source>
        <strain evidence="2">AArc-St2</strain>
    </source>
</reference>
<name>A0AAE3K7A2_9EURY</name>
<dbReference type="EMBL" id="JAKRVX010000001">
    <property type="protein sequence ID" value="MCL9815816.1"/>
    <property type="molecule type" value="Genomic_DNA"/>
</dbReference>
<evidence type="ECO:0000256" key="1">
    <source>
        <dbReference type="SAM" id="Phobius"/>
    </source>
</evidence>
<organism evidence="2 3">
    <name type="scientific">Natronocalculus amylovorans</name>
    <dbReference type="NCBI Taxonomy" id="2917812"/>
    <lineage>
        <taxon>Archaea</taxon>
        <taxon>Methanobacteriati</taxon>
        <taxon>Methanobacteriota</taxon>
        <taxon>Stenosarchaea group</taxon>
        <taxon>Halobacteria</taxon>
        <taxon>Halobacteriales</taxon>
        <taxon>Haloferacaceae</taxon>
        <taxon>Natronocalculus</taxon>
    </lineage>
</organism>
<dbReference type="Proteomes" id="UP001203207">
    <property type="component" value="Unassembled WGS sequence"/>
</dbReference>
<keyword evidence="1" id="KW-0812">Transmembrane</keyword>
<protein>
    <submittedName>
        <fullName evidence="2">Uncharacterized protein</fullName>
    </submittedName>
</protein>
<dbReference type="InterPro" id="IPR055893">
    <property type="entry name" value="DUF7470"/>
</dbReference>
<evidence type="ECO:0000313" key="3">
    <source>
        <dbReference type="Proteomes" id="UP001203207"/>
    </source>
</evidence>
<gene>
    <name evidence="2" type="ORF">AArcSt2_02565</name>
</gene>
<dbReference type="AlphaFoldDB" id="A0AAE3K7A2"/>
<feature type="transmembrane region" description="Helical" evidence="1">
    <location>
        <begin position="31"/>
        <end position="51"/>
    </location>
</feature>
<accession>A0AAE3K7A2</accession>
<keyword evidence="1" id="KW-1133">Transmembrane helix</keyword>
<keyword evidence="1" id="KW-0472">Membrane</keyword>
<keyword evidence="3" id="KW-1185">Reference proteome</keyword>